<dbReference type="HOGENOM" id="CLU_000795_0_0_1"/>
<keyword evidence="8" id="KW-0445">Lipid transport</keyword>
<dbReference type="GO" id="GO:0032266">
    <property type="term" value="F:phosphatidylinositol-3-phosphate binding"/>
    <property type="evidence" value="ECO:0007669"/>
    <property type="project" value="TreeGrafter"/>
</dbReference>
<dbReference type="PANTHER" id="PTHR13190:SF1">
    <property type="entry name" value="AUTOPHAGY-RELATED 2, ISOFORM A"/>
    <property type="match status" value="1"/>
</dbReference>
<dbReference type="OrthoDB" id="18982at2759"/>
<dbReference type="EMBL" id="DS547092">
    <property type="protein sequence ID" value="EDR14323.1"/>
    <property type="molecule type" value="Genomic_DNA"/>
</dbReference>
<proteinExistence type="inferred from homology"/>
<evidence type="ECO:0000256" key="12">
    <source>
        <dbReference type="ARBA" id="ARBA00024631"/>
    </source>
</evidence>
<keyword evidence="6" id="KW-0256">Endoplasmic reticulum</keyword>
<reference evidence="14 15" key="1">
    <citation type="journal article" date="2008" name="Nature">
        <title>The genome of Laccaria bicolor provides insights into mycorrhizal symbiosis.</title>
        <authorList>
            <person name="Martin F."/>
            <person name="Aerts A."/>
            <person name="Ahren D."/>
            <person name="Brun A."/>
            <person name="Danchin E.G.J."/>
            <person name="Duchaussoy F."/>
            <person name="Gibon J."/>
            <person name="Kohler A."/>
            <person name="Lindquist E."/>
            <person name="Pereda V."/>
            <person name="Salamov A."/>
            <person name="Shapiro H.J."/>
            <person name="Wuyts J."/>
            <person name="Blaudez D."/>
            <person name="Buee M."/>
            <person name="Brokstein P."/>
            <person name="Canbaeck B."/>
            <person name="Cohen D."/>
            <person name="Courty P.E."/>
            <person name="Coutinho P.M."/>
            <person name="Delaruelle C."/>
            <person name="Detter J.C."/>
            <person name="Deveau A."/>
            <person name="DiFazio S."/>
            <person name="Duplessis S."/>
            <person name="Fraissinet-Tachet L."/>
            <person name="Lucic E."/>
            <person name="Frey-Klett P."/>
            <person name="Fourrey C."/>
            <person name="Feussner I."/>
            <person name="Gay G."/>
            <person name="Grimwood J."/>
            <person name="Hoegger P.J."/>
            <person name="Jain P."/>
            <person name="Kilaru S."/>
            <person name="Labbe J."/>
            <person name="Lin Y.C."/>
            <person name="Legue V."/>
            <person name="Le Tacon F."/>
            <person name="Marmeisse R."/>
            <person name="Melayah D."/>
            <person name="Montanini B."/>
            <person name="Muratet M."/>
            <person name="Nehls U."/>
            <person name="Niculita-Hirzel H."/>
            <person name="Oudot-Le Secq M.P."/>
            <person name="Peter M."/>
            <person name="Quesneville H."/>
            <person name="Rajashekar B."/>
            <person name="Reich M."/>
            <person name="Rouhier N."/>
            <person name="Schmutz J."/>
            <person name="Yin T."/>
            <person name="Chalot M."/>
            <person name="Henrissat B."/>
            <person name="Kuees U."/>
            <person name="Lucas S."/>
            <person name="Van de Peer Y."/>
            <person name="Podila G.K."/>
            <person name="Polle A."/>
            <person name="Pukkila P.J."/>
            <person name="Richardson P.M."/>
            <person name="Rouze P."/>
            <person name="Sanders I.R."/>
            <person name="Stajich J.E."/>
            <person name="Tunlid A."/>
            <person name="Tuskan G."/>
            <person name="Grigoriev I.V."/>
        </authorList>
    </citation>
    <scope>NUCLEOTIDE SEQUENCE [LARGE SCALE GENOMIC DNA]</scope>
    <source>
        <strain evidence="15">S238N-H82 / ATCC MYA-4686</strain>
    </source>
</reference>
<dbReference type="GO" id="GO:0043495">
    <property type="term" value="F:protein-membrane adaptor activity"/>
    <property type="evidence" value="ECO:0007669"/>
    <property type="project" value="TreeGrafter"/>
</dbReference>
<comment type="catalytic activity">
    <reaction evidence="10">
        <text>a 1,2-diacyl-sn-glycero-3-phospho-L-serine(in) = a 1,2-diacyl-sn-glycero-3-phospho-L-serine(out)</text>
        <dbReference type="Rhea" id="RHEA:38663"/>
        <dbReference type="ChEBI" id="CHEBI:57262"/>
    </reaction>
</comment>
<evidence type="ECO:0000313" key="14">
    <source>
        <dbReference type="EMBL" id="EDR14323.1"/>
    </source>
</evidence>
<evidence type="ECO:0000256" key="13">
    <source>
        <dbReference type="SAM" id="MobiDB-lite"/>
    </source>
</evidence>
<evidence type="ECO:0000256" key="2">
    <source>
        <dbReference type="ARBA" id="ARBA00004623"/>
    </source>
</evidence>
<gene>
    <name evidence="14" type="ORF">LACBIDRAFT_306036</name>
</gene>
<keyword evidence="9" id="KW-0472">Membrane</keyword>
<evidence type="ECO:0000256" key="11">
    <source>
        <dbReference type="ARBA" id="ARBA00024615"/>
    </source>
</evidence>
<comment type="catalytic activity">
    <reaction evidence="12">
        <text>a 1,2-diacyl-sn-glycero-3-phosphocholine(in) = a 1,2-diacyl-sn-glycero-3-phosphocholine(out)</text>
        <dbReference type="Rhea" id="RHEA:38571"/>
        <dbReference type="ChEBI" id="CHEBI:57643"/>
    </reaction>
</comment>
<comment type="catalytic activity">
    <reaction evidence="11">
        <text>a 1,2-diacyl-sn-glycero-3-phosphoethanolamine(in) = a 1,2-diacyl-sn-glycero-3-phosphoethanolamine(out)</text>
        <dbReference type="Rhea" id="RHEA:38895"/>
        <dbReference type="ChEBI" id="CHEBI:64612"/>
    </reaction>
</comment>
<evidence type="ECO:0000256" key="7">
    <source>
        <dbReference type="ARBA" id="ARBA00023006"/>
    </source>
</evidence>
<dbReference type="PANTHER" id="PTHR13190">
    <property type="entry name" value="AUTOPHAGY-RELATED 2, ISOFORM A"/>
    <property type="match status" value="1"/>
</dbReference>
<comment type="subcellular location">
    <subcellularLocation>
        <location evidence="1">Endoplasmic reticulum membrane</location>
        <topology evidence="1">Peripheral membrane protein</topology>
    </subcellularLocation>
    <subcellularLocation>
        <location evidence="2">Preautophagosomal structure membrane</location>
        <topology evidence="2">Peripheral membrane protein</topology>
    </subcellularLocation>
</comment>
<feature type="region of interest" description="Disordered" evidence="13">
    <location>
        <begin position="266"/>
        <end position="297"/>
    </location>
</feature>
<feature type="region of interest" description="Disordered" evidence="13">
    <location>
        <begin position="1517"/>
        <end position="1536"/>
    </location>
</feature>
<name>B0CSK2_LACBS</name>
<evidence type="ECO:0000256" key="5">
    <source>
        <dbReference type="ARBA" id="ARBA00022448"/>
    </source>
</evidence>
<dbReference type="GO" id="GO:0000422">
    <property type="term" value="P:autophagy of mitochondrion"/>
    <property type="evidence" value="ECO:0007669"/>
    <property type="project" value="TreeGrafter"/>
</dbReference>
<dbReference type="Proteomes" id="UP000001194">
    <property type="component" value="Unassembled WGS sequence"/>
</dbReference>
<dbReference type="STRING" id="486041.B0CSK2"/>
<keyword evidence="7" id="KW-0072">Autophagy</keyword>
<evidence type="ECO:0000256" key="9">
    <source>
        <dbReference type="ARBA" id="ARBA00023136"/>
    </source>
</evidence>
<dbReference type="GO" id="GO:0034045">
    <property type="term" value="C:phagophore assembly site membrane"/>
    <property type="evidence" value="ECO:0007669"/>
    <property type="project" value="UniProtKB-SubCell"/>
</dbReference>
<organism evidence="15">
    <name type="scientific">Laccaria bicolor (strain S238N-H82 / ATCC MYA-4686)</name>
    <name type="common">Bicoloured deceiver</name>
    <name type="synonym">Laccaria laccata var. bicolor</name>
    <dbReference type="NCBI Taxonomy" id="486041"/>
    <lineage>
        <taxon>Eukaryota</taxon>
        <taxon>Fungi</taxon>
        <taxon>Dikarya</taxon>
        <taxon>Basidiomycota</taxon>
        <taxon>Agaricomycotina</taxon>
        <taxon>Agaricomycetes</taxon>
        <taxon>Agaricomycetidae</taxon>
        <taxon>Agaricales</taxon>
        <taxon>Agaricineae</taxon>
        <taxon>Hydnangiaceae</taxon>
        <taxon>Laccaria</taxon>
    </lineage>
</organism>
<dbReference type="GO" id="GO:0061723">
    <property type="term" value="P:glycophagy"/>
    <property type="evidence" value="ECO:0007669"/>
    <property type="project" value="TreeGrafter"/>
</dbReference>
<dbReference type="GeneID" id="6070720"/>
<evidence type="ECO:0000313" key="15">
    <source>
        <dbReference type="Proteomes" id="UP000001194"/>
    </source>
</evidence>
<accession>B0CSK2</accession>
<evidence type="ECO:0000256" key="1">
    <source>
        <dbReference type="ARBA" id="ARBA00004406"/>
    </source>
</evidence>
<keyword evidence="5" id="KW-0813">Transport</keyword>
<dbReference type="InParanoid" id="B0CSK2"/>
<sequence>MTWIPSWLPRLPSLNFAVPSSVQGRFISFLLKKLFGHLFKPGQLDSSQVDAQIGSGYVQVNDLELDAEAVNAYLSDLSITLHDGTISSVVARIPWPNPLSATLGLTLTSLHLTFHVLASTHHQSQPVDPAESMASMAESFVHEELTPREEATLWQSLHSEQLKYDDEQSVPGSLDPFLTTTEDDVRHTDVEPAGIPIFATLVERLLAKFEFDAEDIMITIVHPGNINVTMSVAQIRYQTNAKRSDTSEGETRSLIIEGFTVAARPFLPTPPSSTHTPYDEIRQPVSPSSSTSSLDEETQFAMSQSLAFLPPRSPSASVASSIYESALSLRGLAESREGNATPDDHGKPYVVLDDWGPSETLLSFGSSPIQIQLLTPSPLQTDVPEAHDTQASVIACAIRPWQIRGFVNLADYFSSSSQTSHKELTPSRPLLFESAPATPTSKLLSSLHIRGVFILLLPELPRTSPTAEDAEPLLHYFESPVVPPRLHHGYVRIHLDTLSGSLSSSHNELDSNHKDFPSSEVITTVAMAAGDLAIFAFPYQTPGRDEISPFPLFFTDPHLNSQYPTTHHHPGETKPSDYPQLPTFEILDWMDERCQKYGTKLGFWRSRPQFNRATSLHEPSSSIRMRKQNLEHDDPPLPSLSHAVEISALSKRVVAHQKDKRYGTHTLELNVNIAPVQICVDLEKTLHGSLAFFKQVLHPKQETPDSMCDDEAGQCTPPCTPHGDDYLERDQTKGKFTHTQPPLLGSEAIVSQRISIHFPVIRLSIRSPSPSSRSNRTGVLVVNIHDLAINNAPENVRAKARFSTFHPTSPQSSPVDGQLQMRAEFGRIMIACSLVHEGTTSSFLSLGPLRYKDSTEAEANTSSIGSDKRLSPLLPCLKVTRSANIPSTSNASIVALSFDLPSLFVDISKSQLDALQYWADNTTQLIDSALNASSSSAKMGAEETGLIGSRFFAKSRSGSTSGLSSAVGEAKAETVVKLTITESFVRIRLPRTADNAVVVRPFDVTLSDLDALIEFEPEGEQKTVLTVGIMDIAVKNGQPSEGFQTLLCLTSPRSLVSCPKLARMTASNLLLQSTSPRPLVKLRLISLVVPETTIKETRVKATVCGFTYDFYPDITWVTDLGLFAKSPPGTFESVIPSERTTVSVRILDGSIRLFAPNHLGALTAYIGELDFLTNVVGDSPEMSFQVVISELAFLAIDADMTHARDNINSLKGVGYWKAAGYALLAEIADMDLQYIESIVVPYGKQVHVKRIRLRVHSCADTLAAVTAFASDLASSFERVTEELSEQQPTVVSRDSANETTLSASVFDVAFKVPEIGPAPDMINDDLPTNLDYLDESFGTAAGLRELRDDDLDEFDVRETDASYLASDGFDTHMVSKIGGETIKVFQTEGITVVEEYFDTLPPDKSLGSQKDLSRSTLHVQVSNADLTLLLYDGYDWIKTRRTIEEEIKDMRKRLAKIRQLVASGQTQDPSLDEASSLLFNSVYIGLEQDVDGLEPQALLDAIDEELRDDIETISQSSWQSLKPSTSKPHSGMARIRGKRLTRSKAPSMEFRMSGLNAEIDQYRPDEPLVSRTLVVVKDLEILDHIKTSTWKKFLTDLRSDSRGNIRETESNMVRIEVSTVRPVPNHPSEEVRLRAKILPLRLYVDQDAVDFLKKFFSFKSPDVDIGATPPSQGDTYIQLAEIFPIDLKLDYKPRRVDYRALRDGRIIELMNFFHFDGAEMTLRHITLAGVTGWPRLFEMLNDLWTPDVKATQLVDVISGVAPIRSMVNVGSGVADLVLLPIAQYKKDGRIVRGVQKGATAFVKSTAIEAIKMGARLATGTQVILEQAEGVLGGQFDHTITAETLQMPAGDESTGGFYTDEEEESTDLISRYAQQPGDLKEGMQSAYESLQRHFSSAAQTILAVPMEVYERSGNEGPVRSVIRAVPIAVLKPMIGASEAVSKTLLGLHNALDPNVRHENDAKYKNR</sequence>
<protein>
    <recommendedName>
        <fullName evidence="4">Autophagy-related protein 2</fullName>
    </recommendedName>
</protein>
<dbReference type="KEGG" id="lbc:LACBIDRAFT_306036"/>
<dbReference type="GO" id="GO:0000045">
    <property type="term" value="P:autophagosome assembly"/>
    <property type="evidence" value="ECO:0007669"/>
    <property type="project" value="TreeGrafter"/>
</dbReference>
<keyword evidence="15" id="KW-1185">Reference proteome</keyword>
<dbReference type="RefSeq" id="XP_001874882.1">
    <property type="nucleotide sequence ID" value="XM_001874847.1"/>
</dbReference>
<dbReference type="GO" id="GO:0034727">
    <property type="term" value="P:piecemeal microautophagy of the nucleus"/>
    <property type="evidence" value="ECO:0007669"/>
    <property type="project" value="TreeGrafter"/>
</dbReference>
<dbReference type="GO" id="GO:0006869">
    <property type="term" value="P:lipid transport"/>
    <property type="evidence" value="ECO:0007669"/>
    <property type="project" value="UniProtKB-KW"/>
</dbReference>
<dbReference type="GO" id="GO:0005789">
    <property type="term" value="C:endoplasmic reticulum membrane"/>
    <property type="evidence" value="ECO:0007669"/>
    <property type="project" value="UniProtKB-SubCell"/>
</dbReference>
<evidence type="ECO:0000256" key="8">
    <source>
        <dbReference type="ARBA" id="ARBA00023055"/>
    </source>
</evidence>
<evidence type="ECO:0000256" key="4">
    <source>
        <dbReference type="ARBA" id="ARBA00018070"/>
    </source>
</evidence>
<dbReference type="GO" id="GO:0061709">
    <property type="term" value="P:reticulophagy"/>
    <property type="evidence" value="ECO:0007669"/>
    <property type="project" value="TreeGrafter"/>
</dbReference>
<dbReference type="Pfam" id="PF13329">
    <property type="entry name" value="ATG2_CAD"/>
    <property type="match status" value="1"/>
</dbReference>
<dbReference type="InterPro" id="IPR026849">
    <property type="entry name" value="ATG2"/>
</dbReference>
<evidence type="ECO:0000256" key="6">
    <source>
        <dbReference type="ARBA" id="ARBA00022824"/>
    </source>
</evidence>
<evidence type="ECO:0000256" key="10">
    <source>
        <dbReference type="ARBA" id="ARBA00024479"/>
    </source>
</evidence>
<evidence type="ECO:0000256" key="3">
    <source>
        <dbReference type="ARBA" id="ARBA00009714"/>
    </source>
</evidence>
<dbReference type="FunCoup" id="B0CSK2">
    <property type="interactions" value="136"/>
</dbReference>
<comment type="similarity">
    <text evidence="3">Belongs to the ATG2 family.</text>
</comment>
<dbReference type="GO" id="GO:0061908">
    <property type="term" value="C:phagophore"/>
    <property type="evidence" value="ECO:0007669"/>
    <property type="project" value="TreeGrafter"/>
</dbReference>
<feature type="compositionally biased region" description="Polar residues" evidence="13">
    <location>
        <begin position="1517"/>
        <end position="1528"/>
    </location>
</feature>